<dbReference type="GO" id="GO:0008270">
    <property type="term" value="F:zinc ion binding"/>
    <property type="evidence" value="ECO:0007669"/>
    <property type="project" value="TreeGrafter"/>
</dbReference>
<dbReference type="GO" id="GO:0005829">
    <property type="term" value="C:cytosol"/>
    <property type="evidence" value="ECO:0007669"/>
    <property type="project" value="TreeGrafter"/>
</dbReference>
<evidence type="ECO:0000256" key="3">
    <source>
        <dbReference type="ARBA" id="ARBA00022833"/>
    </source>
</evidence>
<keyword evidence="3 7" id="KW-0862">Zinc</keyword>
<dbReference type="InterPro" id="IPR002481">
    <property type="entry name" value="FUR"/>
</dbReference>
<reference evidence="8 9" key="1">
    <citation type="submission" date="2013-04" db="EMBL/GenBank/DDBJ databases">
        <title>The Genome Sequence of Bartonella bacilliformis Ver097.</title>
        <authorList>
            <consortium name="The Broad Institute Genomics Platform"/>
            <consortium name="The Broad Institute Genome Sequencing Center for Infectious Disease"/>
            <person name="Feldgarden M."/>
            <person name="Kirby J."/>
            <person name="Birtles R."/>
            <person name="Dasch G."/>
            <person name="Hendrix L."/>
            <person name="Koehler J."/>
            <person name="Walker B."/>
            <person name="Young S.K."/>
            <person name="Zeng Q."/>
            <person name="Gargeya S."/>
            <person name="Fitzgerald M."/>
            <person name="Haas B."/>
            <person name="Abouelleil A."/>
            <person name="Allen A.W."/>
            <person name="Alvarado L."/>
            <person name="Arachchi H.M."/>
            <person name="Berlin A.M."/>
            <person name="Chapman S.B."/>
            <person name="Gainer-Dewar J."/>
            <person name="Goldberg J."/>
            <person name="Griggs A."/>
            <person name="Gujja S."/>
            <person name="Hansen M."/>
            <person name="Howarth C."/>
            <person name="Imamovic A."/>
            <person name="Ireland A."/>
            <person name="Larimer J."/>
            <person name="McCowan C."/>
            <person name="Murphy C."/>
            <person name="Pearson M."/>
            <person name="Poon T.W."/>
            <person name="Priest M."/>
            <person name="Roberts A."/>
            <person name="Saif S."/>
            <person name="Shea T."/>
            <person name="Sisk P."/>
            <person name="Sykes S."/>
            <person name="Wortman J."/>
            <person name="Nusbaum C."/>
            <person name="Birren B."/>
        </authorList>
    </citation>
    <scope>NUCLEOTIDE SEQUENCE [LARGE SCALE GENOMIC DNA]</scope>
    <source>
        <strain evidence="8 9">Ver097</strain>
    </source>
</reference>
<name>A0A072QXT3_BARBA</name>
<dbReference type="InterPro" id="IPR043135">
    <property type="entry name" value="Fur_C"/>
</dbReference>
<dbReference type="GO" id="GO:0045892">
    <property type="term" value="P:negative regulation of DNA-templated transcription"/>
    <property type="evidence" value="ECO:0007669"/>
    <property type="project" value="TreeGrafter"/>
</dbReference>
<organism evidence="8 9">
    <name type="scientific">Bartonella bacilliformis Ver097</name>
    <dbReference type="NCBI Taxonomy" id="1293911"/>
    <lineage>
        <taxon>Bacteria</taxon>
        <taxon>Pseudomonadati</taxon>
        <taxon>Pseudomonadota</taxon>
        <taxon>Alphaproteobacteria</taxon>
        <taxon>Hyphomicrobiales</taxon>
        <taxon>Bartonellaceae</taxon>
        <taxon>Bartonella</taxon>
    </lineage>
</organism>
<accession>A0A072QXT3</accession>
<dbReference type="GO" id="GO:0003700">
    <property type="term" value="F:DNA-binding transcription factor activity"/>
    <property type="evidence" value="ECO:0007669"/>
    <property type="project" value="InterPro"/>
</dbReference>
<dbReference type="SUPFAM" id="SSF46785">
    <property type="entry name" value="Winged helix' DNA-binding domain"/>
    <property type="match status" value="1"/>
</dbReference>
<evidence type="ECO:0000256" key="7">
    <source>
        <dbReference type="PIRSR" id="PIRSR602481-1"/>
    </source>
</evidence>
<protein>
    <submittedName>
        <fullName evidence="8">Uncharacterized protein</fullName>
    </submittedName>
</protein>
<dbReference type="RefSeq" id="WP_041849820.1">
    <property type="nucleotide sequence ID" value="NZ_KL503806.1"/>
</dbReference>
<dbReference type="InterPro" id="IPR036388">
    <property type="entry name" value="WH-like_DNA-bd_sf"/>
</dbReference>
<dbReference type="InterPro" id="IPR036390">
    <property type="entry name" value="WH_DNA-bd_sf"/>
</dbReference>
<feature type="binding site" evidence="7">
    <location>
        <position position="124"/>
    </location>
    <ligand>
        <name>Zn(2+)</name>
        <dbReference type="ChEBI" id="CHEBI:29105"/>
    </ligand>
</feature>
<dbReference type="Proteomes" id="UP000031740">
    <property type="component" value="Unassembled WGS sequence"/>
</dbReference>
<dbReference type="Pfam" id="PF01475">
    <property type="entry name" value="FUR"/>
    <property type="match status" value="1"/>
</dbReference>
<keyword evidence="5" id="KW-0238">DNA-binding</keyword>
<dbReference type="EMBL" id="ASIV01000007">
    <property type="protein sequence ID" value="KEG18493.1"/>
    <property type="molecule type" value="Genomic_DNA"/>
</dbReference>
<evidence type="ECO:0000313" key="9">
    <source>
        <dbReference type="Proteomes" id="UP000031740"/>
    </source>
</evidence>
<dbReference type="PANTHER" id="PTHR33202">
    <property type="entry name" value="ZINC UPTAKE REGULATION PROTEIN"/>
    <property type="match status" value="1"/>
</dbReference>
<evidence type="ECO:0000256" key="5">
    <source>
        <dbReference type="ARBA" id="ARBA00023125"/>
    </source>
</evidence>
<dbReference type="PANTHER" id="PTHR33202:SF6">
    <property type="entry name" value="ZINC UPTAKE REGULATION PROTEIN"/>
    <property type="match status" value="1"/>
</dbReference>
<dbReference type="STRING" id="1293911.H710_01124"/>
<comment type="cofactor">
    <cofactor evidence="7">
        <name>Zn(2+)</name>
        <dbReference type="ChEBI" id="CHEBI:29105"/>
    </cofactor>
    <text evidence="7">Binds 1 zinc ion per subunit.</text>
</comment>
<evidence type="ECO:0000256" key="4">
    <source>
        <dbReference type="ARBA" id="ARBA00023015"/>
    </source>
</evidence>
<feature type="binding site" evidence="7">
    <location>
        <position position="87"/>
    </location>
    <ligand>
        <name>Zn(2+)</name>
        <dbReference type="ChEBI" id="CHEBI:29105"/>
    </ligand>
</feature>
<dbReference type="HOGENOM" id="CLU_096072_2_2_5"/>
<evidence type="ECO:0000256" key="1">
    <source>
        <dbReference type="ARBA" id="ARBA00007957"/>
    </source>
</evidence>
<evidence type="ECO:0000256" key="6">
    <source>
        <dbReference type="ARBA" id="ARBA00023163"/>
    </source>
</evidence>
<feature type="binding site" evidence="7">
    <location>
        <position position="127"/>
    </location>
    <ligand>
        <name>Zn(2+)</name>
        <dbReference type="ChEBI" id="CHEBI:29105"/>
    </ligand>
</feature>
<keyword evidence="7" id="KW-0479">Metal-binding</keyword>
<keyword evidence="2" id="KW-0678">Repressor</keyword>
<gene>
    <name evidence="8" type="ORF">H710_01124</name>
</gene>
<comment type="caution">
    <text evidence="8">The sequence shown here is derived from an EMBL/GenBank/DDBJ whole genome shotgun (WGS) entry which is preliminary data.</text>
</comment>
<feature type="binding site" evidence="7">
    <location>
        <position position="84"/>
    </location>
    <ligand>
        <name>Zn(2+)</name>
        <dbReference type="ChEBI" id="CHEBI:29105"/>
    </ligand>
</feature>
<dbReference type="GO" id="GO:0000976">
    <property type="term" value="F:transcription cis-regulatory region binding"/>
    <property type="evidence" value="ECO:0007669"/>
    <property type="project" value="TreeGrafter"/>
</dbReference>
<keyword evidence="4" id="KW-0805">Transcription regulation</keyword>
<proteinExistence type="inferred from homology"/>
<dbReference type="AlphaFoldDB" id="A0A072QXT3"/>
<dbReference type="GO" id="GO:1900376">
    <property type="term" value="P:regulation of secondary metabolite biosynthetic process"/>
    <property type="evidence" value="ECO:0007669"/>
    <property type="project" value="TreeGrafter"/>
</dbReference>
<evidence type="ECO:0000313" key="8">
    <source>
        <dbReference type="EMBL" id="KEG18493.1"/>
    </source>
</evidence>
<dbReference type="Gene3D" id="3.30.1490.190">
    <property type="match status" value="1"/>
</dbReference>
<evidence type="ECO:0000256" key="2">
    <source>
        <dbReference type="ARBA" id="ARBA00022491"/>
    </source>
</evidence>
<sequence length="130" mass="14949">MTAKLTHNQMLVFNLLQTEKAPLSAYEILDRLREKGLRAPLQVYRALEQLIQLKHVHRLESVNAFMVCSYPENCQHELTTFTICDNCSKVSEIQEQTIAHNIKQLTQNIGFQAYKSTVEIRGVCQKCVVN</sequence>
<keyword evidence="6" id="KW-0804">Transcription</keyword>
<dbReference type="Gene3D" id="1.10.10.10">
    <property type="entry name" value="Winged helix-like DNA-binding domain superfamily/Winged helix DNA-binding domain"/>
    <property type="match status" value="1"/>
</dbReference>
<comment type="similarity">
    <text evidence="1">Belongs to the Fur family.</text>
</comment>